<dbReference type="Gramene" id="PSS17164">
    <property type="protein sequence ID" value="PSS17164"/>
    <property type="gene ID" value="CEY00_Acc11953"/>
</dbReference>
<dbReference type="OMA" id="KWKSRRI"/>
<sequence length="456" mass="50695">MKFKETKAKIMSMEVEIISRETIKPSSPTPPHLRTYKFSLLDQLIPPIYTPTVLFYSSGDCANPTDLTSQRIQLLKQSLSKALTHFYPLAGKRKDNLSIDCNDEGAYYAEARVKCTLSDFLNRPQVSMIHQLLPSEVSCNESNKGFHVAMIQVNIFDCSGIAIGVFLSHLIVDGTARSNFFKSWAATSCGFERPCPSYIAPSIFLQNDSFPKELNFMALISPFLKTGKSVTRRFMFDSSAMAMLKAKATSSCGQCPTRAQAVTALIWKRFMATCAAKYCAQKPCFMFHTVNLRRRASPPFPESCMGNFLWLAVAKCKAEADIELHQLAGAVKEAVSKIDGNLVKQLEGDEGFIKFCDSLKGLRQELDHKEADLLGFTSWLNFGLYEVDFGWGKPVWATCAGSRDSASDYFNSVVLMEAKSGDGVEAWVFLGEQDMAIFENDTELLNFSSVDPSPIP</sequence>
<evidence type="ECO:0000313" key="5">
    <source>
        <dbReference type="Proteomes" id="UP000241394"/>
    </source>
</evidence>
<accession>A0A2R6QXQ2</accession>
<evidence type="ECO:0000256" key="3">
    <source>
        <dbReference type="ARBA" id="ARBA00023315"/>
    </source>
</evidence>
<comment type="similarity">
    <text evidence="1">Belongs to the plant acyltransferase family.</text>
</comment>
<dbReference type="OrthoDB" id="1932220at2759"/>
<dbReference type="Proteomes" id="UP000241394">
    <property type="component" value="Chromosome LG11"/>
</dbReference>
<dbReference type="AlphaFoldDB" id="A0A2R6QXQ2"/>
<gene>
    <name evidence="4" type="ORF">CEY00_Acc11953</name>
</gene>
<dbReference type="GO" id="GO:0016746">
    <property type="term" value="F:acyltransferase activity"/>
    <property type="evidence" value="ECO:0007669"/>
    <property type="project" value="UniProtKB-KW"/>
</dbReference>
<dbReference type="InterPro" id="IPR023213">
    <property type="entry name" value="CAT-like_dom_sf"/>
</dbReference>
<keyword evidence="5" id="KW-1185">Reference proteome</keyword>
<dbReference type="PANTHER" id="PTHR31623:SF33">
    <property type="entry name" value="STEMMADENINE O-ACETYLTRANSFERASE-LIKE"/>
    <property type="match status" value="1"/>
</dbReference>
<dbReference type="InParanoid" id="A0A2R6QXQ2"/>
<reference evidence="4 5" key="1">
    <citation type="submission" date="2017-07" db="EMBL/GenBank/DDBJ databases">
        <title>An improved, manually edited Actinidia chinensis var. chinensis (kiwifruit) genome highlights the challenges associated with draft genomes and gene prediction in plants.</title>
        <authorList>
            <person name="Pilkington S."/>
            <person name="Crowhurst R."/>
            <person name="Hilario E."/>
            <person name="Nardozza S."/>
            <person name="Fraser L."/>
            <person name="Peng Y."/>
            <person name="Gunaseelan K."/>
            <person name="Simpson R."/>
            <person name="Tahir J."/>
            <person name="Deroles S."/>
            <person name="Templeton K."/>
            <person name="Luo Z."/>
            <person name="Davy M."/>
            <person name="Cheng C."/>
            <person name="Mcneilage M."/>
            <person name="Scaglione D."/>
            <person name="Liu Y."/>
            <person name="Zhang Q."/>
            <person name="Datson P."/>
            <person name="De Silva N."/>
            <person name="Gardiner S."/>
            <person name="Bassett H."/>
            <person name="Chagne D."/>
            <person name="Mccallum J."/>
            <person name="Dzierzon H."/>
            <person name="Deng C."/>
            <person name="Wang Y.-Y."/>
            <person name="Barron N."/>
            <person name="Manako K."/>
            <person name="Bowen J."/>
            <person name="Foster T."/>
            <person name="Erridge Z."/>
            <person name="Tiffin H."/>
            <person name="Waite C."/>
            <person name="Davies K."/>
            <person name="Grierson E."/>
            <person name="Laing W."/>
            <person name="Kirk R."/>
            <person name="Chen X."/>
            <person name="Wood M."/>
            <person name="Montefiori M."/>
            <person name="Brummell D."/>
            <person name="Schwinn K."/>
            <person name="Catanach A."/>
            <person name="Fullerton C."/>
            <person name="Li D."/>
            <person name="Meiyalaghan S."/>
            <person name="Nieuwenhuizen N."/>
            <person name="Read N."/>
            <person name="Prakash R."/>
            <person name="Hunter D."/>
            <person name="Zhang H."/>
            <person name="Mckenzie M."/>
            <person name="Knabel M."/>
            <person name="Harris A."/>
            <person name="Allan A."/>
            <person name="Chen A."/>
            <person name="Janssen B."/>
            <person name="Plunkett B."/>
            <person name="Dwamena C."/>
            <person name="Voogd C."/>
            <person name="Leif D."/>
            <person name="Lafferty D."/>
            <person name="Souleyre E."/>
            <person name="Varkonyi-Gasic E."/>
            <person name="Gambi F."/>
            <person name="Hanley J."/>
            <person name="Yao J.-L."/>
            <person name="Cheung J."/>
            <person name="David K."/>
            <person name="Warren B."/>
            <person name="Marsh K."/>
            <person name="Snowden K."/>
            <person name="Lin-Wang K."/>
            <person name="Brian L."/>
            <person name="Martinez-Sanchez M."/>
            <person name="Wang M."/>
            <person name="Ileperuma N."/>
            <person name="Macnee N."/>
            <person name="Campin R."/>
            <person name="Mcatee P."/>
            <person name="Drummond R."/>
            <person name="Espley R."/>
            <person name="Ireland H."/>
            <person name="Wu R."/>
            <person name="Atkinson R."/>
            <person name="Karunairetnam S."/>
            <person name="Bulley S."/>
            <person name="Chunkath S."/>
            <person name="Hanley Z."/>
            <person name="Storey R."/>
            <person name="Thrimawithana A."/>
            <person name="Thomson S."/>
            <person name="David C."/>
            <person name="Testolin R."/>
        </authorList>
    </citation>
    <scope>NUCLEOTIDE SEQUENCE [LARGE SCALE GENOMIC DNA]</scope>
    <source>
        <strain evidence="5">cv. Red5</strain>
        <tissue evidence="4">Young leaf</tissue>
    </source>
</reference>
<keyword evidence="2" id="KW-0808">Transferase</keyword>
<keyword evidence="3" id="KW-0012">Acyltransferase</keyword>
<comment type="caution">
    <text evidence="4">The sequence shown here is derived from an EMBL/GenBank/DDBJ whole genome shotgun (WGS) entry which is preliminary data.</text>
</comment>
<name>A0A2R6QXQ2_ACTCC</name>
<organism evidence="4 5">
    <name type="scientific">Actinidia chinensis var. chinensis</name>
    <name type="common">Chinese soft-hair kiwi</name>
    <dbReference type="NCBI Taxonomy" id="1590841"/>
    <lineage>
        <taxon>Eukaryota</taxon>
        <taxon>Viridiplantae</taxon>
        <taxon>Streptophyta</taxon>
        <taxon>Embryophyta</taxon>
        <taxon>Tracheophyta</taxon>
        <taxon>Spermatophyta</taxon>
        <taxon>Magnoliopsida</taxon>
        <taxon>eudicotyledons</taxon>
        <taxon>Gunneridae</taxon>
        <taxon>Pentapetalae</taxon>
        <taxon>asterids</taxon>
        <taxon>Ericales</taxon>
        <taxon>Actinidiaceae</taxon>
        <taxon>Actinidia</taxon>
    </lineage>
</organism>
<dbReference type="STRING" id="1590841.A0A2R6QXQ2"/>
<dbReference type="EMBL" id="NKQK01000011">
    <property type="protein sequence ID" value="PSS17164.1"/>
    <property type="molecule type" value="Genomic_DNA"/>
</dbReference>
<dbReference type="Gene3D" id="3.30.559.10">
    <property type="entry name" value="Chloramphenicol acetyltransferase-like domain"/>
    <property type="match status" value="2"/>
</dbReference>
<reference evidence="5" key="2">
    <citation type="journal article" date="2018" name="BMC Genomics">
        <title>A manually annotated Actinidia chinensis var. chinensis (kiwifruit) genome highlights the challenges associated with draft genomes and gene prediction in plants.</title>
        <authorList>
            <person name="Pilkington S.M."/>
            <person name="Crowhurst R."/>
            <person name="Hilario E."/>
            <person name="Nardozza S."/>
            <person name="Fraser L."/>
            <person name="Peng Y."/>
            <person name="Gunaseelan K."/>
            <person name="Simpson R."/>
            <person name="Tahir J."/>
            <person name="Deroles S.C."/>
            <person name="Templeton K."/>
            <person name="Luo Z."/>
            <person name="Davy M."/>
            <person name="Cheng C."/>
            <person name="McNeilage M."/>
            <person name="Scaglione D."/>
            <person name="Liu Y."/>
            <person name="Zhang Q."/>
            <person name="Datson P."/>
            <person name="De Silva N."/>
            <person name="Gardiner S.E."/>
            <person name="Bassett H."/>
            <person name="Chagne D."/>
            <person name="McCallum J."/>
            <person name="Dzierzon H."/>
            <person name="Deng C."/>
            <person name="Wang Y.Y."/>
            <person name="Barron L."/>
            <person name="Manako K."/>
            <person name="Bowen J."/>
            <person name="Foster T.M."/>
            <person name="Erridge Z.A."/>
            <person name="Tiffin H."/>
            <person name="Waite C.N."/>
            <person name="Davies K.M."/>
            <person name="Grierson E.P."/>
            <person name="Laing W.A."/>
            <person name="Kirk R."/>
            <person name="Chen X."/>
            <person name="Wood M."/>
            <person name="Montefiori M."/>
            <person name="Brummell D.A."/>
            <person name="Schwinn K.E."/>
            <person name="Catanach A."/>
            <person name="Fullerton C."/>
            <person name="Li D."/>
            <person name="Meiyalaghan S."/>
            <person name="Nieuwenhuizen N."/>
            <person name="Read N."/>
            <person name="Prakash R."/>
            <person name="Hunter D."/>
            <person name="Zhang H."/>
            <person name="McKenzie M."/>
            <person name="Knabel M."/>
            <person name="Harris A."/>
            <person name="Allan A.C."/>
            <person name="Gleave A."/>
            <person name="Chen A."/>
            <person name="Janssen B.J."/>
            <person name="Plunkett B."/>
            <person name="Ampomah-Dwamena C."/>
            <person name="Voogd C."/>
            <person name="Leif D."/>
            <person name="Lafferty D."/>
            <person name="Souleyre E.J.F."/>
            <person name="Varkonyi-Gasic E."/>
            <person name="Gambi F."/>
            <person name="Hanley J."/>
            <person name="Yao J.L."/>
            <person name="Cheung J."/>
            <person name="David K.M."/>
            <person name="Warren B."/>
            <person name="Marsh K."/>
            <person name="Snowden K.C."/>
            <person name="Lin-Wang K."/>
            <person name="Brian L."/>
            <person name="Martinez-Sanchez M."/>
            <person name="Wang M."/>
            <person name="Ileperuma N."/>
            <person name="Macnee N."/>
            <person name="Campin R."/>
            <person name="McAtee P."/>
            <person name="Drummond R.S.M."/>
            <person name="Espley R.V."/>
            <person name="Ireland H.S."/>
            <person name="Wu R."/>
            <person name="Atkinson R.G."/>
            <person name="Karunairetnam S."/>
            <person name="Bulley S."/>
            <person name="Chunkath S."/>
            <person name="Hanley Z."/>
            <person name="Storey R."/>
            <person name="Thrimawithana A.H."/>
            <person name="Thomson S."/>
            <person name="David C."/>
            <person name="Testolin R."/>
            <person name="Huang H."/>
            <person name="Hellens R.P."/>
            <person name="Schaffer R.J."/>
        </authorList>
    </citation>
    <scope>NUCLEOTIDE SEQUENCE [LARGE SCALE GENOMIC DNA]</scope>
    <source>
        <strain evidence="5">cv. Red5</strain>
    </source>
</reference>
<proteinExistence type="inferred from homology"/>
<evidence type="ECO:0000313" key="4">
    <source>
        <dbReference type="EMBL" id="PSS17164.1"/>
    </source>
</evidence>
<protein>
    <submittedName>
        <fullName evidence="4">Vinorine synthase</fullName>
    </submittedName>
</protein>
<dbReference type="Pfam" id="PF02458">
    <property type="entry name" value="Transferase"/>
    <property type="match status" value="1"/>
</dbReference>
<dbReference type="PANTHER" id="PTHR31623">
    <property type="entry name" value="F21J9.9"/>
    <property type="match status" value="1"/>
</dbReference>
<evidence type="ECO:0000256" key="1">
    <source>
        <dbReference type="ARBA" id="ARBA00009861"/>
    </source>
</evidence>
<evidence type="ECO:0000256" key="2">
    <source>
        <dbReference type="ARBA" id="ARBA00022679"/>
    </source>
</evidence>